<keyword evidence="2" id="KW-1185">Reference proteome</keyword>
<dbReference type="AlphaFoldDB" id="A0A402D5H1"/>
<accession>A0A402D5H1</accession>
<protein>
    <submittedName>
        <fullName evidence="1">Uncharacterized protein</fullName>
    </submittedName>
</protein>
<dbReference type="Proteomes" id="UP000287394">
    <property type="component" value="Chromosome"/>
</dbReference>
<evidence type="ECO:0000313" key="1">
    <source>
        <dbReference type="EMBL" id="BDI29809.1"/>
    </source>
</evidence>
<dbReference type="EMBL" id="AP025739">
    <property type="protein sequence ID" value="BDI29809.1"/>
    <property type="molecule type" value="Genomic_DNA"/>
</dbReference>
<reference evidence="1 2" key="1">
    <citation type="journal article" date="2019" name="Int. J. Syst. Evol. Microbiol.">
        <title>Capsulimonas corticalis gen. nov., sp. nov., an aerobic capsulated bacterium, of a novel bacterial order, Capsulimonadales ord. nov., of the class Armatimonadia of the phylum Armatimonadetes.</title>
        <authorList>
            <person name="Li J."/>
            <person name="Kudo C."/>
            <person name="Tonouchi A."/>
        </authorList>
    </citation>
    <scope>NUCLEOTIDE SEQUENCE [LARGE SCALE GENOMIC DNA]</scope>
    <source>
        <strain evidence="1 2">AX-7</strain>
    </source>
</reference>
<gene>
    <name evidence="1" type="ORF">CCAX7_18600</name>
</gene>
<sequence length="367" mass="41684">MIYWFSPRGENMIDNENYMREVDVIPDAASALQKCLLQIAEGQVEYQISPRLPSGSRPDIVASFIHDRRITVIGEVKKSGEPKYAREAFYQLERYHRDMPEAQTAFIAPYISPQTARLCRDEKISYMDLAGNCHFSFPGVYIHVEGQTNPFAHSRSLKSLYQPKAERVLRALLHHHPKTWRLQRLADEVSVSIGQTHKVKSFLMEKEWLEETSGGVILSRPKDLLRDWASHYRLNKHSHILRHTLSALNSFERDFTKICRQNEISGAVTSLAAASHYAPHASYQRVTAFALGDLTVLDSALELEPVESGANIALLIPYDEGVFYGARDVDGVKITSPIQTYLDLQGLGGRADEAAEILYEREIVNRW</sequence>
<organism evidence="1 2">
    <name type="scientific">Capsulimonas corticalis</name>
    <dbReference type="NCBI Taxonomy" id="2219043"/>
    <lineage>
        <taxon>Bacteria</taxon>
        <taxon>Bacillati</taxon>
        <taxon>Armatimonadota</taxon>
        <taxon>Armatimonadia</taxon>
        <taxon>Capsulimonadales</taxon>
        <taxon>Capsulimonadaceae</taxon>
        <taxon>Capsulimonas</taxon>
    </lineage>
</organism>
<dbReference type="KEGG" id="ccot:CCAX7_18600"/>
<proteinExistence type="predicted"/>
<dbReference type="InterPro" id="IPR019238">
    <property type="entry name" value="AbiEi_2"/>
</dbReference>
<name>A0A402D5H1_9BACT</name>
<evidence type="ECO:0000313" key="2">
    <source>
        <dbReference type="Proteomes" id="UP000287394"/>
    </source>
</evidence>
<dbReference type="Pfam" id="PF09952">
    <property type="entry name" value="AbiEi_2"/>
    <property type="match status" value="1"/>
</dbReference>